<comment type="similarity">
    <text evidence="7">Belongs to the adenylosuccinate synthetase family.</text>
</comment>
<keyword evidence="7" id="KW-0963">Cytoplasm</keyword>
<proteinExistence type="inferred from homology"/>
<comment type="caution">
    <text evidence="7">Lacks conserved residue(s) required for the propagation of feature annotation.</text>
</comment>
<evidence type="ECO:0000256" key="3">
    <source>
        <dbReference type="ARBA" id="ARBA00022741"/>
    </source>
</evidence>
<dbReference type="InterPro" id="IPR027417">
    <property type="entry name" value="P-loop_NTPase"/>
</dbReference>
<protein>
    <recommendedName>
        <fullName evidence="7">Adenylosuccinate synthetase</fullName>
        <shortName evidence="7">AMPSase</shortName>
        <shortName evidence="7">AdSS</shortName>
        <ecNumber evidence="7">6.3.4.4</ecNumber>
    </recommendedName>
    <alternativeName>
        <fullName evidence="7">IMP--aspartate ligase</fullName>
    </alternativeName>
</protein>
<feature type="binding site" evidence="7">
    <location>
        <begin position="320"/>
        <end position="322"/>
    </location>
    <ligand>
        <name>GTP</name>
        <dbReference type="ChEBI" id="CHEBI:37565"/>
    </ligand>
</feature>
<dbReference type="EC" id="6.3.4.4" evidence="7"/>
<dbReference type="InterPro" id="IPR001114">
    <property type="entry name" value="Adenylosuccinate_synthetase"/>
</dbReference>
<evidence type="ECO:0000256" key="4">
    <source>
        <dbReference type="ARBA" id="ARBA00022755"/>
    </source>
</evidence>
<keyword evidence="1 7" id="KW-0436">Ligase</keyword>
<feature type="active site" description="Proton donor" evidence="7">
    <location>
        <position position="42"/>
    </location>
</feature>
<feature type="binding site" evidence="7">
    <location>
        <begin position="248"/>
        <end position="254"/>
    </location>
    <ligand>
        <name>substrate</name>
    </ligand>
</feature>
<dbReference type="GO" id="GO:0044208">
    <property type="term" value="P:'de novo' AMP biosynthetic process"/>
    <property type="evidence" value="ECO:0007669"/>
    <property type="project" value="UniProtKB-UniRule"/>
</dbReference>
<dbReference type="CDD" id="cd03108">
    <property type="entry name" value="AdSS"/>
    <property type="match status" value="1"/>
</dbReference>
<keyword evidence="4 7" id="KW-0658">Purine biosynthesis</keyword>
<keyword evidence="3 7" id="KW-0547">Nucleotide-binding</keyword>
<feature type="binding site" description="in other chain" evidence="7">
    <location>
        <begin position="39"/>
        <end position="42"/>
    </location>
    <ligand>
        <name>IMP</name>
        <dbReference type="ChEBI" id="CHEBI:58053"/>
        <note>ligand shared between dimeric partners</note>
    </ligand>
</feature>
<dbReference type="GO" id="GO:0000287">
    <property type="term" value="F:magnesium ion binding"/>
    <property type="evidence" value="ECO:0007669"/>
    <property type="project" value="UniProtKB-UniRule"/>
</dbReference>
<feature type="binding site" description="in other chain" evidence="7">
    <location>
        <position position="123"/>
    </location>
    <ligand>
        <name>IMP</name>
        <dbReference type="ChEBI" id="CHEBI:58053"/>
        <note>ligand shared between dimeric partners</note>
    </ligand>
</feature>
<comment type="pathway">
    <text evidence="7">Purine metabolism; AMP biosynthesis via de novo pathway; AMP from IMP: step 1/2.</text>
</comment>
<gene>
    <name evidence="7" type="primary">purA</name>
    <name evidence="8" type="ORF">DRJ21_01660</name>
</gene>
<evidence type="ECO:0000256" key="2">
    <source>
        <dbReference type="ARBA" id="ARBA00022723"/>
    </source>
</evidence>
<feature type="binding site" description="in other chain" evidence="7">
    <location>
        <position position="252"/>
    </location>
    <ligand>
        <name>IMP</name>
        <dbReference type="ChEBI" id="CHEBI:58053"/>
        <note>ligand shared between dimeric partners</note>
    </ligand>
</feature>
<comment type="subcellular location">
    <subcellularLocation>
        <location evidence="7">Cytoplasm</location>
    </subcellularLocation>
</comment>
<keyword evidence="2 7" id="KW-0479">Metal-binding</keyword>
<feature type="binding site" evidence="7">
    <location>
        <begin position="280"/>
        <end position="282"/>
    </location>
    <ligand>
        <name>GTP</name>
        <dbReference type="ChEBI" id="CHEBI:37565"/>
    </ligand>
</feature>
<comment type="subunit">
    <text evidence="7">Homodimer.</text>
</comment>
<dbReference type="EMBL" id="QMQY01000059">
    <property type="protein sequence ID" value="RLE50493.1"/>
    <property type="molecule type" value="Genomic_DNA"/>
</dbReference>
<feature type="binding site" evidence="7">
    <location>
        <position position="41"/>
    </location>
    <ligand>
        <name>Mg(2+)</name>
        <dbReference type="ChEBI" id="CHEBI:18420"/>
    </ligand>
</feature>
<feature type="binding site" description="in other chain" evidence="7">
    <location>
        <position position="190"/>
    </location>
    <ligand>
        <name>IMP</name>
        <dbReference type="ChEBI" id="CHEBI:58053"/>
        <note>ligand shared between dimeric partners</note>
    </ligand>
</feature>
<comment type="caution">
    <text evidence="8">The sequence shown here is derived from an EMBL/GenBank/DDBJ whole genome shotgun (WGS) entry which is preliminary data.</text>
</comment>
<comment type="catalytic activity">
    <reaction evidence="7">
        <text>IMP + L-aspartate + GTP = N(6)-(1,2-dicarboxyethyl)-AMP + GDP + phosphate + 2 H(+)</text>
        <dbReference type="Rhea" id="RHEA:15753"/>
        <dbReference type="ChEBI" id="CHEBI:15378"/>
        <dbReference type="ChEBI" id="CHEBI:29991"/>
        <dbReference type="ChEBI" id="CHEBI:37565"/>
        <dbReference type="ChEBI" id="CHEBI:43474"/>
        <dbReference type="ChEBI" id="CHEBI:57567"/>
        <dbReference type="ChEBI" id="CHEBI:58053"/>
        <dbReference type="ChEBI" id="CHEBI:58189"/>
        <dbReference type="EC" id="6.3.4.4"/>
    </reaction>
</comment>
<comment type="cofactor">
    <cofactor evidence="7">
        <name>Mg(2+)</name>
        <dbReference type="ChEBI" id="CHEBI:18420"/>
    </cofactor>
    <text evidence="7">Binds 1 Mg(2+) ion per subunit.</text>
</comment>
<dbReference type="GO" id="GO:0004019">
    <property type="term" value="F:adenylosuccinate synthase activity"/>
    <property type="evidence" value="ECO:0007669"/>
    <property type="project" value="UniProtKB-UniRule"/>
</dbReference>
<dbReference type="GO" id="GO:0005737">
    <property type="term" value="C:cytoplasm"/>
    <property type="evidence" value="ECO:0007669"/>
    <property type="project" value="UniProtKB-SubCell"/>
</dbReference>
<evidence type="ECO:0000313" key="9">
    <source>
        <dbReference type="Proteomes" id="UP000281962"/>
    </source>
</evidence>
<dbReference type="Gene3D" id="3.40.440.10">
    <property type="entry name" value="Adenylosuccinate Synthetase, subunit A, domain 1"/>
    <property type="match status" value="2"/>
</dbReference>
<organism evidence="8 9">
    <name type="scientific">Thermoproteota archaeon</name>
    <dbReference type="NCBI Taxonomy" id="2056631"/>
    <lineage>
        <taxon>Archaea</taxon>
        <taxon>Thermoproteota</taxon>
    </lineage>
</organism>
<dbReference type="SMART" id="SM00788">
    <property type="entry name" value="Adenylsucc_synt"/>
    <property type="match status" value="1"/>
</dbReference>
<dbReference type="UniPathway" id="UPA00075">
    <property type="reaction ID" value="UER00335"/>
</dbReference>
<dbReference type="Proteomes" id="UP000281962">
    <property type="component" value="Unassembled WGS sequence"/>
</dbReference>
<reference evidence="8 9" key="1">
    <citation type="submission" date="2018-06" db="EMBL/GenBank/DDBJ databases">
        <title>Extensive metabolic versatility and redundancy in microbially diverse, dynamic hydrothermal sediments.</title>
        <authorList>
            <person name="Dombrowski N."/>
            <person name="Teske A."/>
            <person name="Baker B.J."/>
        </authorList>
    </citation>
    <scope>NUCLEOTIDE SEQUENCE [LARGE SCALE GENOMIC DNA]</scope>
    <source>
        <strain evidence="8">B30_G17</strain>
    </source>
</reference>
<evidence type="ECO:0000256" key="1">
    <source>
        <dbReference type="ARBA" id="ARBA00022598"/>
    </source>
</evidence>
<sequence>MPCTVIVGGFFRDEGKGKIASYLALKDKVNIAVRTGSVNAGHTVVVNGEVYKLRIIPSAFVYEKCRLLIGAGANVNVSIFLKEVEKTRCKDRVGIDYQTSIIEGKHIREDREDTYLAKKIGTTGQGVGPAIADRVRRKAKLARDIEELKDYLTDVALEVNSALREGRKVILEGTQGTFLSLYHGTYPYVTGRDTIASAVCSEVGIGPKMIDHVLIVFKAYVTRVGGGPLPGELSPEEAERRGWIEIATVTGRRRRAAPFNFELAKRAIMLNGATQIALTKLDILFPEIAGAKKFNELPNEAKKFINKIEEKLKVPVTLIGTGKEICDIIDLREEKLKNND</sequence>
<dbReference type="AlphaFoldDB" id="A0A497ET08"/>
<dbReference type="InterPro" id="IPR042110">
    <property type="entry name" value="Adenylosuccinate_synth_dom2"/>
</dbReference>
<dbReference type="PANTHER" id="PTHR11846">
    <property type="entry name" value="ADENYLOSUCCINATE SYNTHETASE"/>
    <property type="match status" value="1"/>
</dbReference>
<evidence type="ECO:0000256" key="6">
    <source>
        <dbReference type="ARBA" id="ARBA00023134"/>
    </source>
</evidence>
<feature type="binding site" description="in other chain" evidence="7">
    <location>
        <begin position="13"/>
        <end position="16"/>
    </location>
    <ligand>
        <name>IMP</name>
        <dbReference type="ChEBI" id="CHEBI:58053"/>
        <note>ligand shared between dimeric partners</note>
    </ligand>
</feature>
<comment type="function">
    <text evidence="7">Plays an important role in the de novo pathway of purine nucleotide biosynthesis. Catalyzes the first committed step in the biosynthesis of AMP from IMP.</text>
</comment>
<accession>A0A497ET08</accession>
<feature type="binding site" description="in other chain" evidence="7">
    <location>
        <position position="175"/>
    </location>
    <ligand>
        <name>IMP</name>
        <dbReference type="ChEBI" id="CHEBI:58053"/>
        <note>ligand shared between dimeric partners</note>
    </ligand>
</feature>
<dbReference type="Pfam" id="PF00709">
    <property type="entry name" value="Adenylsucc_synt"/>
    <property type="match status" value="1"/>
</dbReference>
<evidence type="ECO:0000313" key="8">
    <source>
        <dbReference type="EMBL" id="RLE50493.1"/>
    </source>
</evidence>
<dbReference type="PANTHER" id="PTHR11846:SF0">
    <property type="entry name" value="ADENYLOSUCCINATE SYNTHETASE"/>
    <property type="match status" value="1"/>
</dbReference>
<dbReference type="InterPro" id="IPR042109">
    <property type="entry name" value="Adenylosuccinate_synth_dom1"/>
</dbReference>
<feature type="binding site" evidence="7">
    <location>
        <position position="254"/>
    </location>
    <ligand>
        <name>GTP</name>
        <dbReference type="ChEBI" id="CHEBI:37565"/>
    </ligand>
</feature>
<dbReference type="Gene3D" id="1.10.300.10">
    <property type="entry name" value="Adenylosuccinate Synthetase, subunit A, domain 2"/>
    <property type="match status" value="2"/>
</dbReference>
<feature type="active site" description="Proton acceptor" evidence="7">
    <location>
        <position position="13"/>
    </location>
</feature>
<dbReference type="GO" id="GO:0046040">
    <property type="term" value="P:IMP metabolic process"/>
    <property type="evidence" value="ECO:0007669"/>
    <property type="project" value="TreeGrafter"/>
</dbReference>
<dbReference type="NCBIfam" id="NF003295">
    <property type="entry name" value="PRK04293.1"/>
    <property type="match status" value="1"/>
</dbReference>
<dbReference type="GO" id="GO:0005525">
    <property type="term" value="F:GTP binding"/>
    <property type="evidence" value="ECO:0007669"/>
    <property type="project" value="UniProtKB-UniRule"/>
</dbReference>
<feature type="binding site" evidence="7">
    <location>
        <position position="137"/>
    </location>
    <ligand>
        <name>IMP</name>
        <dbReference type="ChEBI" id="CHEBI:58053"/>
        <note>ligand shared between dimeric partners</note>
    </ligand>
</feature>
<evidence type="ECO:0000256" key="7">
    <source>
        <dbReference type="HAMAP-Rule" id="MF_00011"/>
    </source>
</evidence>
<dbReference type="Gene3D" id="3.90.170.10">
    <property type="entry name" value="Adenylosuccinate Synthetase, subunit A, domain 3"/>
    <property type="match status" value="2"/>
</dbReference>
<dbReference type="SUPFAM" id="SSF52540">
    <property type="entry name" value="P-loop containing nucleoside triphosphate hydrolases"/>
    <property type="match status" value="1"/>
</dbReference>
<keyword evidence="5 7" id="KW-0460">Magnesium</keyword>
<evidence type="ECO:0000256" key="5">
    <source>
        <dbReference type="ARBA" id="ARBA00022842"/>
    </source>
</evidence>
<feature type="binding site" evidence="7">
    <location>
        <position position="13"/>
    </location>
    <ligand>
        <name>Mg(2+)</name>
        <dbReference type="ChEBI" id="CHEBI:18420"/>
    </ligand>
</feature>
<keyword evidence="6 7" id="KW-0342">GTP-binding</keyword>
<dbReference type="HAMAP" id="MF_00011">
    <property type="entry name" value="Adenylosucc_synth"/>
    <property type="match status" value="1"/>
</dbReference>
<feature type="binding site" evidence="7">
    <location>
        <begin position="41"/>
        <end position="43"/>
    </location>
    <ligand>
        <name>GTP</name>
        <dbReference type="ChEBI" id="CHEBI:37565"/>
    </ligand>
</feature>
<name>A0A497ET08_9CREN</name>
<dbReference type="InterPro" id="IPR042111">
    <property type="entry name" value="Adenylosuccinate_synth_dom3"/>
</dbReference>